<keyword evidence="3" id="KW-1185">Reference proteome</keyword>
<gene>
    <name evidence="2" type="ORF">Aglo03_63370</name>
</gene>
<proteinExistence type="predicted"/>
<reference evidence="2" key="1">
    <citation type="submission" date="2023-02" db="EMBL/GenBank/DDBJ databases">
        <title>Actinokineospora globicatena NBRC 15670.</title>
        <authorList>
            <person name="Ichikawa N."/>
            <person name="Sato H."/>
            <person name="Tonouchi N."/>
        </authorList>
    </citation>
    <scope>NUCLEOTIDE SEQUENCE</scope>
    <source>
        <strain evidence="2">NBRC 15670</strain>
    </source>
</reference>
<evidence type="ECO:0000313" key="2">
    <source>
        <dbReference type="EMBL" id="GLW95521.1"/>
    </source>
</evidence>
<comment type="caution">
    <text evidence="2">The sequence shown here is derived from an EMBL/GenBank/DDBJ whole genome shotgun (WGS) entry which is preliminary data.</text>
</comment>
<evidence type="ECO:0000259" key="1">
    <source>
        <dbReference type="SMART" id="SM00943"/>
    </source>
</evidence>
<organism evidence="2 3">
    <name type="scientific">Actinokineospora globicatena</name>
    <dbReference type="NCBI Taxonomy" id="103729"/>
    <lineage>
        <taxon>Bacteria</taxon>
        <taxon>Bacillati</taxon>
        <taxon>Actinomycetota</taxon>
        <taxon>Actinomycetes</taxon>
        <taxon>Pseudonocardiales</taxon>
        <taxon>Pseudonocardiaceae</taxon>
        <taxon>Actinokineospora</taxon>
    </lineage>
</organism>
<feature type="domain" description="DNA primase/polymerase bifunctional N-terminal" evidence="1">
    <location>
        <begin position="25"/>
        <end position="193"/>
    </location>
</feature>
<dbReference type="EMBL" id="BSSD01000014">
    <property type="protein sequence ID" value="GLW95521.1"/>
    <property type="molecule type" value="Genomic_DNA"/>
</dbReference>
<dbReference type="AlphaFoldDB" id="A0A9W6QRE8"/>
<sequence>MPEMLGTVRSDNWRRAFRVELRAEAIGLAFRGWPVLPGTYPVAGHWAGRDGSEDTTGPVPVHADWQERLGTKAEQVATWWTGQPYSLLLATGRGYDAIEVGDELGRRAAGVLRSVGLPVPIIATPEHRWFFLTRTGSALTPELAANPDVALRGEGDWITLPPSPFQHGVVHWRVKPEVCGWQIPTTETVQDALLDAVREPGTRPLVTTARD</sequence>
<dbReference type="Pfam" id="PF09250">
    <property type="entry name" value="Prim-Pol"/>
    <property type="match status" value="1"/>
</dbReference>
<accession>A0A9W6QRE8</accession>
<protein>
    <submittedName>
        <fullName evidence="2">DNA primase</fullName>
    </submittedName>
</protein>
<dbReference type="SMART" id="SM00943">
    <property type="entry name" value="Prim-Pol"/>
    <property type="match status" value="1"/>
</dbReference>
<evidence type="ECO:0000313" key="3">
    <source>
        <dbReference type="Proteomes" id="UP001165042"/>
    </source>
</evidence>
<dbReference type="InterPro" id="IPR015330">
    <property type="entry name" value="DNA_primase/pol_bifunc_N"/>
</dbReference>
<dbReference type="Proteomes" id="UP001165042">
    <property type="component" value="Unassembled WGS sequence"/>
</dbReference>
<name>A0A9W6QRE8_9PSEU</name>